<keyword evidence="2" id="KW-1185">Reference proteome</keyword>
<gene>
    <name evidence="1" type="ORF">TNIN_87641</name>
</gene>
<dbReference type="EMBL" id="BMAV01019239">
    <property type="protein sequence ID" value="GFY72096.1"/>
    <property type="molecule type" value="Genomic_DNA"/>
</dbReference>
<accession>A0A8X7CLI8</accession>
<dbReference type="AlphaFoldDB" id="A0A8X7CLI8"/>
<comment type="caution">
    <text evidence="1">The sequence shown here is derived from an EMBL/GenBank/DDBJ whole genome shotgun (WGS) entry which is preliminary data.</text>
</comment>
<evidence type="ECO:0000313" key="2">
    <source>
        <dbReference type="Proteomes" id="UP000886998"/>
    </source>
</evidence>
<reference evidence="1" key="1">
    <citation type="submission" date="2020-08" db="EMBL/GenBank/DDBJ databases">
        <title>Multicomponent nature underlies the extraordinary mechanical properties of spider dragline silk.</title>
        <authorList>
            <person name="Kono N."/>
            <person name="Nakamura H."/>
            <person name="Mori M."/>
            <person name="Yoshida Y."/>
            <person name="Ohtoshi R."/>
            <person name="Malay A.D."/>
            <person name="Moran D.A.P."/>
            <person name="Tomita M."/>
            <person name="Numata K."/>
            <person name="Arakawa K."/>
        </authorList>
    </citation>
    <scope>NUCLEOTIDE SEQUENCE</scope>
</reference>
<dbReference type="Proteomes" id="UP000886998">
    <property type="component" value="Unassembled WGS sequence"/>
</dbReference>
<organism evidence="1 2">
    <name type="scientific">Trichonephila inaurata madagascariensis</name>
    <dbReference type="NCBI Taxonomy" id="2747483"/>
    <lineage>
        <taxon>Eukaryota</taxon>
        <taxon>Metazoa</taxon>
        <taxon>Ecdysozoa</taxon>
        <taxon>Arthropoda</taxon>
        <taxon>Chelicerata</taxon>
        <taxon>Arachnida</taxon>
        <taxon>Araneae</taxon>
        <taxon>Araneomorphae</taxon>
        <taxon>Entelegynae</taxon>
        <taxon>Araneoidea</taxon>
        <taxon>Nephilidae</taxon>
        <taxon>Trichonephila</taxon>
        <taxon>Trichonephila inaurata</taxon>
    </lineage>
</organism>
<name>A0A8X7CLI8_9ARAC</name>
<sequence length="90" mass="9940">MQPKILLIEGEGGDFRSKKASNVVAVMGISVLCPQSSSRTRSDVTIPLKDNMESITSIATTLSINGGDPFSLFLDFWHLRMKLILQILIF</sequence>
<evidence type="ECO:0000313" key="1">
    <source>
        <dbReference type="EMBL" id="GFY72096.1"/>
    </source>
</evidence>
<protein>
    <submittedName>
        <fullName evidence="1">Uncharacterized protein</fullName>
    </submittedName>
</protein>
<proteinExistence type="predicted"/>